<dbReference type="AlphaFoldDB" id="A0A9E6RC78"/>
<dbReference type="PANTHER" id="PTHR45566">
    <property type="entry name" value="HTH-TYPE TRANSCRIPTIONAL REGULATOR YHJB-RELATED"/>
    <property type="match status" value="1"/>
</dbReference>
<dbReference type="PANTHER" id="PTHR45566:SF1">
    <property type="entry name" value="HTH-TYPE TRANSCRIPTIONAL REGULATOR YHJB-RELATED"/>
    <property type="match status" value="1"/>
</dbReference>
<dbReference type="SMART" id="SM00421">
    <property type="entry name" value="HTH_LUXR"/>
    <property type="match status" value="1"/>
</dbReference>
<dbReference type="InterPro" id="IPR051015">
    <property type="entry name" value="EvgA-like"/>
</dbReference>
<evidence type="ECO:0000256" key="1">
    <source>
        <dbReference type="ARBA" id="ARBA00022553"/>
    </source>
</evidence>
<dbReference type="InterPro" id="IPR016032">
    <property type="entry name" value="Sig_transdc_resp-reg_C-effctor"/>
</dbReference>
<dbReference type="RefSeq" id="WP_261405549.1">
    <property type="nucleotide sequence ID" value="NZ_CP081869.1"/>
</dbReference>
<dbReference type="EMBL" id="CP081869">
    <property type="protein sequence ID" value="QZO02153.1"/>
    <property type="molecule type" value="Genomic_DNA"/>
</dbReference>
<keyword evidence="1" id="KW-0597">Phosphoprotein</keyword>
<accession>A0A9E6RC78</accession>
<dbReference type="CDD" id="cd17535">
    <property type="entry name" value="REC_NarL-like"/>
    <property type="match status" value="1"/>
</dbReference>
<organism evidence="4 5">
    <name type="scientific">Chenggangzhangella methanolivorans</name>
    <dbReference type="NCBI Taxonomy" id="1437009"/>
    <lineage>
        <taxon>Bacteria</taxon>
        <taxon>Pseudomonadati</taxon>
        <taxon>Pseudomonadota</taxon>
        <taxon>Alphaproteobacteria</taxon>
        <taxon>Hyphomicrobiales</taxon>
        <taxon>Methylopilaceae</taxon>
        <taxon>Chenggangzhangella</taxon>
    </lineage>
</organism>
<dbReference type="GO" id="GO:0003677">
    <property type="term" value="F:DNA binding"/>
    <property type="evidence" value="ECO:0007669"/>
    <property type="project" value="UniProtKB-KW"/>
</dbReference>
<dbReference type="CDD" id="cd06170">
    <property type="entry name" value="LuxR_C_like"/>
    <property type="match status" value="1"/>
</dbReference>
<dbReference type="GO" id="GO:0006355">
    <property type="term" value="P:regulation of DNA-templated transcription"/>
    <property type="evidence" value="ECO:0007669"/>
    <property type="project" value="InterPro"/>
</dbReference>
<dbReference type="Gene3D" id="3.40.50.2300">
    <property type="match status" value="1"/>
</dbReference>
<evidence type="ECO:0000313" key="5">
    <source>
        <dbReference type="Proteomes" id="UP000825701"/>
    </source>
</evidence>
<dbReference type="SMART" id="SM00448">
    <property type="entry name" value="REC"/>
    <property type="match status" value="1"/>
</dbReference>
<dbReference type="SUPFAM" id="SSF52172">
    <property type="entry name" value="CheY-like"/>
    <property type="match status" value="1"/>
</dbReference>
<dbReference type="InterPro" id="IPR001789">
    <property type="entry name" value="Sig_transdc_resp-reg_receiver"/>
</dbReference>
<dbReference type="Pfam" id="PF00072">
    <property type="entry name" value="Response_reg"/>
    <property type="match status" value="1"/>
</dbReference>
<evidence type="ECO:0000256" key="2">
    <source>
        <dbReference type="ARBA" id="ARBA00023125"/>
    </source>
</evidence>
<name>A0A9E6RC78_9HYPH</name>
<sequence>MRFLLIDDHPIFREAVANRLRTRFSECGVLEFGSIAAACDAAYGLEIDLILTELAMSGVTGFEGLLGIRERLPKARVAILSGLDDPNMIRAALRFGAAGFVSKRAERLTFDAAVDAMLTGAVYVPSALRRRSSRPLTTALTREAEVAERIRTLTSAQLKVLTCIKNGMVNKQIAYELNVGLSTVKAHVSAIIQKLGVATRTQIVIETQTINFVEVAAAKSTNEPDRKLLSWGLTLQPDGTRHPRLLKQKERYAWSEPLPR</sequence>
<keyword evidence="2" id="KW-0238">DNA-binding</keyword>
<proteinExistence type="predicted"/>
<dbReference type="SUPFAM" id="SSF46894">
    <property type="entry name" value="C-terminal effector domain of the bipartite response regulators"/>
    <property type="match status" value="1"/>
</dbReference>
<evidence type="ECO:0000313" key="4">
    <source>
        <dbReference type="EMBL" id="QZO02153.1"/>
    </source>
</evidence>
<keyword evidence="5" id="KW-1185">Reference proteome</keyword>
<evidence type="ECO:0000259" key="3">
    <source>
        <dbReference type="PROSITE" id="PS00622"/>
    </source>
</evidence>
<dbReference type="KEGG" id="cmet:K6K41_13350"/>
<dbReference type="InterPro" id="IPR000792">
    <property type="entry name" value="Tscrpt_reg_LuxR_C"/>
</dbReference>
<gene>
    <name evidence="4" type="ORF">K6K41_13350</name>
</gene>
<protein>
    <submittedName>
        <fullName evidence="4">Response regulator transcription factor</fullName>
    </submittedName>
</protein>
<dbReference type="Proteomes" id="UP000825701">
    <property type="component" value="Chromosome"/>
</dbReference>
<reference evidence="4" key="1">
    <citation type="submission" date="2021-08" db="EMBL/GenBank/DDBJ databases">
        <authorList>
            <person name="Zhang H."/>
            <person name="Xu M."/>
            <person name="Yu Z."/>
            <person name="Yang L."/>
            <person name="Cai Y."/>
        </authorList>
    </citation>
    <scope>NUCLEOTIDE SEQUENCE</scope>
    <source>
        <strain evidence="4">CHL1</strain>
    </source>
</reference>
<dbReference type="GO" id="GO:0000160">
    <property type="term" value="P:phosphorelay signal transduction system"/>
    <property type="evidence" value="ECO:0007669"/>
    <property type="project" value="InterPro"/>
</dbReference>
<dbReference type="PRINTS" id="PR00038">
    <property type="entry name" value="HTHLUXR"/>
</dbReference>
<dbReference type="PROSITE" id="PS00622">
    <property type="entry name" value="HTH_LUXR_1"/>
    <property type="match status" value="1"/>
</dbReference>
<feature type="domain" description="HTH luxR-type" evidence="3">
    <location>
        <begin position="167"/>
        <end position="194"/>
    </location>
</feature>
<dbReference type="InterPro" id="IPR011006">
    <property type="entry name" value="CheY-like_superfamily"/>
</dbReference>
<dbReference type="InterPro" id="IPR058245">
    <property type="entry name" value="NreC/VraR/RcsB-like_REC"/>
</dbReference>
<dbReference type="Pfam" id="PF00196">
    <property type="entry name" value="GerE"/>
    <property type="match status" value="1"/>
</dbReference>